<dbReference type="Gene3D" id="3.40.50.1820">
    <property type="entry name" value="alpha/beta hydrolase"/>
    <property type="match status" value="1"/>
</dbReference>
<protein>
    <submittedName>
        <fullName evidence="3">Alpha/beta fold hydrolase</fullName>
    </submittedName>
</protein>
<name>A0ABT8F6I1_9BACT</name>
<dbReference type="RefSeq" id="WP_320004599.1">
    <property type="nucleotide sequence ID" value="NZ_JAUHJS010000005.1"/>
</dbReference>
<dbReference type="GO" id="GO:0016787">
    <property type="term" value="F:hydrolase activity"/>
    <property type="evidence" value="ECO:0007669"/>
    <property type="project" value="UniProtKB-KW"/>
</dbReference>
<evidence type="ECO:0000256" key="1">
    <source>
        <dbReference type="ARBA" id="ARBA00010884"/>
    </source>
</evidence>
<keyword evidence="3" id="KW-0378">Hydrolase</keyword>
<dbReference type="Proteomes" id="UP001168552">
    <property type="component" value="Unassembled WGS sequence"/>
</dbReference>
<gene>
    <name evidence="3" type="ORF">QWY31_11165</name>
</gene>
<sequence>MLLSSDYKAPTLLPNGHAETIIPSLFRKVEDLPAYTWERMPTPDADFLDLGWLKQGSNKLIILSHGLEGDANRHYIRGMAKVFYEHGFDALAWNYRGCGEEMNQQPRFYHSGATDDLHLVVQHALQQGYSEITLCGFSMGGNISLKYAGEQGSGIDKAIKQVVAFSVPLNLHTSCIKLSTGFNKVYSYRFLKTLKQKVVQKEQLMPGTFDLSPMARIQDLTSFDDHYTAPLHGFADAVDYYTQCGAIRFVENIQVRTLLVNALNDPFLSPECFPYEMLRTHPFVHFETPQRGGHVGFSASQHPKGYIWSELRALAFCTQGQ</sequence>
<proteinExistence type="inferred from homology"/>
<dbReference type="PIRSF" id="PIRSF005211">
    <property type="entry name" value="Ab_hydro_YheT"/>
    <property type="match status" value="1"/>
</dbReference>
<reference evidence="3" key="1">
    <citation type="submission" date="2023-06" db="EMBL/GenBank/DDBJ databases">
        <title>Cytophagales bacterium Strain LB-30, isolated from soil.</title>
        <authorList>
            <person name="Liu B."/>
        </authorList>
    </citation>
    <scope>NUCLEOTIDE SEQUENCE</scope>
    <source>
        <strain evidence="3">LB-30</strain>
    </source>
</reference>
<feature type="domain" description="Serine aminopeptidase S33" evidence="2">
    <location>
        <begin position="58"/>
        <end position="177"/>
    </location>
</feature>
<evidence type="ECO:0000313" key="3">
    <source>
        <dbReference type="EMBL" id="MDN4166065.1"/>
    </source>
</evidence>
<dbReference type="SUPFAM" id="SSF53474">
    <property type="entry name" value="alpha/beta-Hydrolases"/>
    <property type="match status" value="1"/>
</dbReference>
<accession>A0ABT8F6I1</accession>
<organism evidence="3 4">
    <name type="scientific">Shiella aurantiaca</name>
    <dbReference type="NCBI Taxonomy" id="3058365"/>
    <lineage>
        <taxon>Bacteria</taxon>
        <taxon>Pseudomonadati</taxon>
        <taxon>Bacteroidota</taxon>
        <taxon>Cytophagia</taxon>
        <taxon>Cytophagales</taxon>
        <taxon>Shiellaceae</taxon>
        <taxon>Shiella</taxon>
    </lineage>
</organism>
<dbReference type="PANTHER" id="PTHR10794:SF94">
    <property type="entry name" value="ESTERASE YHET-RELATED"/>
    <property type="match status" value="1"/>
</dbReference>
<dbReference type="InterPro" id="IPR029058">
    <property type="entry name" value="AB_hydrolase_fold"/>
</dbReference>
<dbReference type="EMBL" id="JAUHJS010000005">
    <property type="protein sequence ID" value="MDN4166065.1"/>
    <property type="molecule type" value="Genomic_DNA"/>
</dbReference>
<comment type="caution">
    <text evidence="3">The sequence shown here is derived from an EMBL/GenBank/DDBJ whole genome shotgun (WGS) entry which is preliminary data.</text>
</comment>
<evidence type="ECO:0000259" key="2">
    <source>
        <dbReference type="Pfam" id="PF12146"/>
    </source>
</evidence>
<dbReference type="Pfam" id="PF12146">
    <property type="entry name" value="Hydrolase_4"/>
    <property type="match status" value="1"/>
</dbReference>
<dbReference type="InterPro" id="IPR022742">
    <property type="entry name" value="Hydrolase_4"/>
</dbReference>
<comment type="similarity">
    <text evidence="1">Belongs to the AB hydrolase superfamily. AB hydrolase 4 family.</text>
</comment>
<keyword evidence="4" id="KW-1185">Reference proteome</keyword>
<dbReference type="InterPro" id="IPR050960">
    <property type="entry name" value="AB_hydrolase_4_sf"/>
</dbReference>
<dbReference type="PANTHER" id="PTHR10794">
    <property type="entry name" value="ABHYDROLASE DOMAIN-CONTAINING PROTEIN"/>
    <property type="match status" value="1"/>
</dbReference>
<dbReference type="InterPro" id="IPR012020">
    <property type="entry name" value="ABHD4"/>
</dbReference>
<evidence type="ECO:0000313" key="4">
    <source>
        <dbReference type="Proteomes" id="UP001168552"/>
    </source>
</evidence>